<dbReference type="Pfam" id="PF04865">
    <property type="entry name" value="Baseplate_J"/>
    <property type="match status" value="1"/>
</dbReference>
<comment type="caution">
    <text evidence="3">The sequence shown here is derived from an EMBL/GenBank/DDBJ whole genome shotgun (WGS) entry which is preliminary data.</text>
</comment>
<evidence type="ECO:0000259" key="2">
    <source>
        <dbReference type="Pfam" id="PF26079"/>
    </source>
</evidence>
<dbReference type="Proteomes" id="UP000663792">
    <property type="component" value="Unassembled WGS sequence"/>
</dbReference>
<proteinExistence type="predicted"/>
<feature type="domain" description="Baseplate protein J-like barrel" evidence="1">
    <location>
        <begin position="95"/>
        <end position="185"/>
    </location>
</feature>
<organism evidence="3 4">
    <name type="scientific">Nakamurella leprariae</name>
    <dbReference type="NCBI Taxonomy" id="2803911"/>
    <lineage>
        <taxon>Bacteria</taxon>
        <taxon>Bacillati</taxon>
        <taxon>Actinomycetota</taxon>
        <taxon>Actinomycetes</taxon>
        <taxon>Nakamurellales</taxon>
        <taxon>Nakamurellaceae</taxon>
        <taxon>Nakamurella</taxon>
    </lineage>
</organism>
<reference evidence="3" key="1">
    <citation type="submission" date="2021-01" db="EMBL/GenBank/DDBJ databases">
        <title>YIM 132084 draft genome.</title>
        <authorList>
            <person name="An D."/>
        </authorList>
    </citation>
    <scope>NUCLEOTIDE SEQUENCE</scope>
    <source>
        <strain evidence="3">YIM 132084</strain>
    </source>
</reference>
<gene>
    <name evidence="3" type="ORF">JL106_08240</name>
</gene>
<accession>A0A938Y751</accession>
<keyword evidence="4" id="KW-1185">Reference proteome</keyword>
<dbReference type="InterPro" id="IPR058530">
    <property type="entry name" value="Baseplate_J-like_C"/>
</dbReference>
<dbReference type="InterPro" id="IPR006949">
    <property type="entry name" value="Barrel_Baseplate_J-like"/>
</dbReference>
<dbReference type="Pfam" id="PF26079">
    <property type="entry name" value="Baseplate_J_C"/>
    <property type="match status" value="1"/>
</dbReference>
<name>A0A938Y751_9ACTN</name>
<evidence type="ECO:0000313" key="3">
    <source>
        <dbReference type="EMBL" id="MBM9467266.1"/>
    </source>
</evidence>
<evidence type="ECO:0000313" key="4">
    <source>
        <dbReference type="Proteomes" id="UP000663792"/>
    </source>
</evidence>
<dbReference type="RefSeq" id="WP_205260222.1">
    <property type="nucleotide sequence ID" value="NZ_JAERWK010000010.1"/>
</dbReference>
<evidence type="ECO:0000259" key="1">
    <source>
        <dbReference type="Pfam" id="PF04865"/>
    </source>
</evidence>
<feature type="domain" description="Baseplate J-like C-terminal" evidence="2">
    <location>
        <begin position="294"/>
        <end position="360"/>
    </location>
</feature>
<dbReference type="EMBL" id="JAERWK010000010">
    <property type="protein sequence ID" value="MBM9467266.1"/>
    <property type="molecule type" value="Genomic_DNA"/>
</dbReference>
<protein>
    <submittedName>
        <fullName evidence="3">Baseplate J/gp47 family protein</fullName>
    </submittedName>
</protein>
<sequence length="380" mass="39161">MTSPNPDLPAAVDLTLHDVSERDLVQAAVDAIRVRIPDWVPQEGHVEVLLIEAAALLIGQYSYGLNEIPRKVLDGVIQLDGVSRLPAIAAGGTVQVTIASTTSGIKLLPWGSRFRVALGDGTSIDLISDEQVQINPANGLTATVHVTAEYPGAAANGVPAGTAVQTVDVVQWVESAQLASALAGGADAESDAVFYARAAAIRRRRTDTLVTAENFETAALDVPGVGRAKGFSLWDGTGAPGTDLGHVTVVVAAPDGTEVTGQVAAAVQSTLSGKSVAGLQIHVIDPDFQPFGIGVQITLAPGYTEAAVAAAVQADLQAWLAPAARPWGQRLWENEVVVRVGQVPGVARVVDITGPAIAITAPSPIMLPQSPIPVTVTVVP</sequence>
<dbReference type="AlphaFoldDB" id="A0A938Y751"/>